<gene>
    <name evidence="2" type="ORF">ACIBG2_19880</name>
</gene>
<accession>A0ABW7YUR1</accession>
<dbReference type="Gene3D" id="3.40.109.10">
    <property type="entry name" value="NADH Oxidase"/>
    <property type="match status" value="1"/>
</dbReference>
<name>A0ABW7YUR1_9ACTN</name>
<evidence type="ECO:0000313" key="2">
    <source>
        <dbReference type="EMBL" id="MFI6499658.1"/>
    </source>
</evidence>
<comment type="caution">
    <text evidence="2">The sequence shown here is derived from an EMBL/GenBank/DDBJ whole genome shotgun (WGS) entry which is preliminary data.</text>
</comment>
<reference evidence="2 3" key="1">
    <citation type="submission" date="2024-10" db="EMBL/GenBank/DDBJ databases">
        <title>The Natural Products Discovery Center: Release of the First 8490 Sequenced Strains for Exploring Actinobacteria Biosynthetic Diversity.</title>
        <authorList>
            <person name="Kalkreuter E."/>
            <person name="Kautsar S.A."/>
            <person name="Yang D."/>
            <person name="Bader C.D."/>
            <person name="Teijaro C.N."/>
            <person name="Fluegel L."/>
            <person name="Davis C.M."/>
            <person name="Simpson J.R."/>
            <person name="Lauterbach L."/>
            <person name="Steele A.D."/>
            <person name="Gui C."/>
            <person name="Meng S."/>
            <person name="Li G."/>
            <person name="Viehrig K."/>
            <person name="Ye F."/>
            <person name="Su P."/>
            <person name="Kiefer A.F."/>
            <person name="Nichols A."/>
            <person name="Cepeda A.J."/>
            <person name="Yan W."/>
            <person name="Fan B."/>
            <person name="Jiang Y."/>
            <person name="Adhikari A."/>
            <person name="Zheng C.-J."/>
            <person name="Schuster L."/>
            <person name="Cowan T.M."/>
            <person name="Smanski M.J."/>
            <person name="Chevrette M.G."/>
            <person name="De Carvalho L.P.S."/>
            <person name="Shen B."/>
        </authorList>
    </citation>
    <scope>NUCLEOTIDE SEQUENCE [LARGE SCALE GENOMIC DNA]</scope>
    <source>
        <strain evidence="2 3">NPDC050545</strain>
    </source>
</reference>
<protein>
    <submittedName>
        <fullName evidence="2">Nitroreductase family protein</fullName>
    </submittedName>
</protein>
<feature type="domain" description="Nitroreductase" evidence="1">
    <location>
        <begin position="49"/>
        <end position="220"/>
    </location>
</feature>
<evidence type="ECO:0000259" key="1">
    <source>
        <dbReference type="Pfam" id="PF00881"/>
    </source>
</evidence>
<dbReference type="InterPro" id="IPR029479">
    <property type="entry name" value="Nitroreductase"/>
</dbReference>
<dbReference type="EMBL" id="JBITGY010000005">
    <property type="protein sequence ID" value="MFI6499658.1"/>
    <property type="molecule type" value="Genomic_DNA"/>
</dbReference>
<dbReference type="InterPro" id="IPR000415">
    <property type="entry name" value="Nitroreductase-like"/>
</dbReference>
<dbReference type="SUPFAM" id="SSF55469">
    <property type="entry name" value="FMN-dependent nitroreductase-like"/>
    <property type="match status" value="1"/>
</dbReference>
<dbReference type="RefSeq" id="WP_397083103.1">
    <property type="nucleotide sequence ID" value="NZ_JBITGY010000005.1"/>
</dbReference>
<evidence type="ECO:0000313" key="3">
    <source>
        <dbReference type="Proteomes" id="UP001612741"/>
    </source>
</evidence>
<keyword evidence="3" id="KW-1185">Reference proteome</keyword>
<organism evidence="2 3">
    <name type="scientific">Nonomuraea typhae</name>
    <dbReference type="NCBI Taxonomy" id="2603600"/>
    <lineage>
        <taxon>Bacteria</taxon>
        <taxon>Bacillati</taxon>
        <taxon>Actinomycetota</taxon>
        <taxon>Actinomycetes</taxon>
        <taxon>Streptosporangiales</taxon>
        <taxon>Streptosporangiaceae</taxon>
        <taxon>Nonomuraea</taxon>
    </lineage>
</organism>
<sequence length="240" mass="25105">MATELIRSFSAPDLPDEPAHRALLTRAAVGESLSFPVADPPDVALSAILRARRSTRFFDDAAVPAPVLAGVVTRGLGDDADSWAAEQDCCPLAADVVAFRVDGLAPAMYALNPLPPSFTPLASLPSDEAMREMTIQSEFCDSAAIVAITGDVERASRRHGGHGYRQLMSRAGAAAYAMWLEAIGHGLVGTVFAGFIPASVRIPLDCDGASRHQLFALAVGSPVRTTPEPAAASAARLDTP</sequence>
<proteinExistence type="predicted"/>
<dbReference type="Proteomes" id="UP001612741">
    <property type="component" value="Unassembled WGS sequence"/>
</dbReference>
<dbReference type="Pfam" id="PF00881">
    <property type="entry name" value="Nitroreductase"/>
    <property type="match status" value="1"/>
</dbReference>